<accession>A0A565ALF4</accession>
<evidence type="ECO:0000256" key="4">
    <source>
        <dbReference type="ARBA" id="ARBA00022692"/>
    </source>
</evidence>
<keyword evidence="6" id="KW-0496">Mitochondrion</keyword>
<feature type="repeat" description="Solcar" evidence="8">
    <location>
        <begin position="211"/>
        <end position="300"/>
    </location>
</feature>
<dbReference type="InterPro" id="IPR018108">
    <property type="entry name" value="MCP_transmembrane"/>
</dbReference>
<dbReference type="InterPro" id="IPR023395">
    <property type="entry name" value="MCP_dom_sf"/>
</dbReference>
<name>A0A565ALF4_9BRAS</name>
<evidence type="ECO:0000256" key="5">
    <source>
        <dbReference type="ARBA" id="ARBA00022989"/>
    </source>
</evidence>
<evidence type="ECO:0000256" key="9">
    <source>
        <dbReference type="RuleBase" id="RU000488"/>
    </source>
</evidence>
<evidence type="ECO:0000256" key="8">
    <source>
        <dbReference type="PROSITE-ProRule" id="PRU00282"/>
    </source>
</evidence>
<keyword evidence="4 8" id="KW-0812">Transmembrane</keyword>
<comment type="similarity">
    <text evidence="2 9">Belongs to the mitochondrial carrier (TC 2.A.29) family.</text>
</comment>
<dbReference type="SUPFAM" id="SSF103506">
    <property type="entry name" value="Mitochondrial carrier"/>
    <property type="match status" value="2"/>
</dbReference>
<keyword evidence="11" id="KW-1185">Reference proteome</keyword>
<evidence type="ECO:0008006" key="12">
    <source>
        <dbReference type="Google" id="ProtNLM"/>
    </source>
</evidence>
<dbReference type="Proteomes" id="UP000489600">
    <property type="component" value="Unassembled WGS sequence"/>
</dbReference>
<protein>
    <recommendedName>
        <fullName evidence="12">Mitochondrial carrier protein</fullName>
    </recommendedName>
</protein>
<reference evidence="10" key="1">
    <citation type="submission" date="2019-07" db="EMBL/GenBank/DDBJ databases">
        <authorList>
            <person name="Dittberner H."/>
        </authorList>
    </citation>
    <scope>NUCLEOTIDE SEQUENCE [LARGE SCALE GENOMIC DNA]</scope>
</reference>
<evidence type="ECO:0000256" key="6">
    <source>
        <dbReference type="ARBA" id="ARBA00023128"/>
    </source>
</evidence>
<dbReference type="OrthoDB" id="276989at2759"/>
<dbReference type="GO" id="GO:0048250">
    <property type="term" value="P:iron import into the mitochondrion"/>
    <property type="evidence" value="ECO:0007669"/>
    <property type="project" value="TreeGrafter"/>
</dbReference>
<keyword evidence="3 9" id="KW-0813">Transport</keyword>
<dbReference type="EMBL" id="CABITT030000001">
    <property type="protein sequence ID" value="VVA90255.1"/>
    <property type="molecule type" value="Genomic_DNA"/>
</dbReference>
<evidence type="ECO:0000256" key="7">
    <source>
        <dbReference type="ARBA" id="ARBA00023136"/>
    </source>
</evidence>
<comment type="caution">
    <text evidence="10">The sequence shown here is derived from an EMBL/GenBank/DDBJ whole genome shotgun (WGS) entry which is preliminary data.</text>
</comment>
<dbReference type="GO" id="GO:0015093">
    <property type="term" value="F:ferrous iron transmembrane transporter activity"/>
    <property type="evidence" value="ECO:0007669"/>
    <property type="project" value="TreeGrafter"/>
</dbReference>
<dbReference type="AlphaFoldDB" id="A0A565ALF4"/>
<proteinExistence type="inferred from homology"/>
<keyword evidence="7 8" id="KW-0472">Membrane</keyword>
<organism evidence="10 11">
    <name type="scientific">Arabis nemorensis</name>
    <dbReference type="NCBI Taxonomy" id="586526"/>
    <lineage>
        <taxon>Eukaryota</taxon>
        <taxon>Viridiplantae</taxon>
        <taxon>Streptophyta</taxon>
        <taxon>Embryophyta</taxon>
        <taxon>Tracheophyta</taxon>
        <taxon>Spermatophyta</taxon>
        <taxon>Magnoliopsida</taxon>
        <taxon>eudicotyledons</taxon>
        <taxon>Gunneridae</taxon>
        <taxon>Pentapetalae</taxon>
        <taxon>rosids</taxon>
        <taxon>malvids</taxon>
        <taxon>Brassicales</taxon>
        <taxon>Brassicaceae</taxon>
        <taxon>Arabideae</taxon>
        <taxon>Arabis</taxon>
    </lineage>
</organism>
<feature type="repeat" description="Solcar" evidence="8">
    <location>
        <begin position="120"/>
        <end position="202"/>
    </location>
</feature>
<evidence type="ECO:0000313" key="10">
    <source>
        <dbReference type="EMBL" id="VVA90255.1"/>
    </source>
</evidence>
<dbReference type="Pfam" id="PF00153">
    <property type="entry name" value="Mito_carr"/>
    <property type="match status" value="3"/>
</dbReference>
<gene>
    <name evidence="10" type="ORF">ANE_LOCUS700</name>
</gene>
<keyword evidence="5" id="KW-1133">Transmembrane helix</keyword>
<evidence type="ECO:0000256" key="1">
    <source>
        <dbReference type="ARBA" id="ARBA00004225"/>
    </source>
</evidence>
<dbReference type="Gene3D" id="1.50.40.10">
    <property type="entry name" value="Mitochondrial carrier domain"/>
    <property type="match status" value="1"/>
</dbReference>
<dbReference type="PANTHER" id="PTHR45758">
    <property type="entry name" value="MITOFERRIN-1-RELATED"/>
    <property type="match status" value="1"/>
</dbReference>
<evidence type="ECO:0000256" key="3">
    <source>
        <dbReference type="ARBA" id="ARBA00022448"/>
    </source>
</evidence>
<evidence type="ECO:0000256" key="2">
    <source>
        <dbReference type="ARBA" id="ARBA00006375"/>
    </source>
</evidence>
<evidence type="ECO:0000313" key="11">
    <source>
        <dbReference type="Proteomes" id="UP000489600"/>
    </source>
</evidence>
<dbReference type="PROSITE" id="PS50920">
    <property type="entry name" value="SOLCAR"/>
    <property type="match status" value="2"/>
</dbReference>
<dbReference type="PANTHER" id="PTHR45758:SF11">
    <property type="entry name" value="MITOCHONDRIAL SUBSTRATE CARRIER FAMILY PROTEIN"/>
    <property type="match status" value="1"/>
</dbReference>
<dbReference type="GO" id="GO:0031966">
    <property type="term" value="C:mitochondrial membrane"/>
    <property type="evidence" value="ECO:0007669"/>
    <property type="project" value="UniProtKB-SubCell"/>
</dbReference>
<comment type="subcellular location">
    <subcellularLocation>
        <location evidence="1">Mitochondrion membrane</location>
        <topology evidence="1">Multi-pass membrane protein</topology>
    </subcellularLocation>
</comment>
<sequence length="311" mass="34620">MATEDRTAGRFQDKDLQTVSQAPDFHSKSRIWHLMIAGSFAGSVETMAMSPVYAVRQYMVIRSFSKQPGGIQHGFHFTIQRMIPSTLYPRIWMFGTRPAHAVYFSVYEVSKEFLSARNPKNSVAHAISGVFTIASSCLVFTPINMVNTSLLIGNYKGVLDYVKRVTHEEGLGAFYGSYMNRIMTYAPYSAVQFAMYEQAKRRPMEISPESECWLVHVTAGAAAGASVAAMTTPLYNVKARLSRCVNDHHDSARISYSRLLMTGVKYEGLMGLYRGCVRNMLIQAPAIAIGWSTYEAAKSFFQDLNGDSSTA</sequence>